<feature type="active site" description="Proton acceptor" evidence="4">
    <location>
        <position position="513"/>
    </location>
</feature>
<evidence type="ECO:0000313" key="10">
    <source>
        <dbReference type="EMBL" id="CAD8469521.1"/>
    </source>
</evidence>
<dbReference type="InterPro" id="IPR017441">
    <property type="entry name" value="Protein_kinase_ATP_BS"/>
</dbReference>
<dbReference type="InterPro" id="IPR011009">
    <property type="entry name" value="Kinase-like_dom_sf"/>
</dbReference>
<feature type="coiled-coil region" evidence="7">
    <location>
        <begin position="71"/>
        <end position="143"/>
    </location>
</feature>
<dbReference type="Pfam" id="PF07714">
    <property type="entry name" value="PK_Tyr_Ser-Thr"/>
    <property type="match status" value="1"/>
</dbReference>
<keyword evidence="5" id="KW-0479">Metal-binding</keyword>
<dbReference type="Gene3D" id="1.10.510.10">
    <property type="entry name" value="Transferase(Phosphotransferase) domain 1"/>
    <property type="match status" value="1"/>
</dbReference>
<dbReference type="PROSITE" id="PS00108">
    <property type="entry name" value="PROTEIN_KINASE_ST"/>
    <property type="match status" value="1"/>
</dbReference>
<feature type="binding site" evidence="5">
    <location>
        <position position="518"/>
    </location>
    <ligand>
        <name>Mg(2+)</name>
        <dbReference type="ChEBI" id="CHEBI:18420"/>
    </ligand>
</feature>
<feature type="binding site" evidence="5">
    <location>
        <position position="531"/>
    </location>
    <ligand>
        <name>Mg(2+)</name>
        <dbReference type="ChEBI" id="CHEBI:18420"/>
    </ligand>
</feature>
<dbReference type="GO" id="GO:0004674">
    <property type="term" value="F:protein serine/threonine kinase activity"/>
    <property type="evidence" value="ECO:0007669"/>
    <property type="project" value="TreeGrafter"/>
</dbReference>
<dbReference type="InterPro" id="IPR051681">
    <property type="entry name" value="Ser/Thr_Kinases-Pseudokinases"/>
</dbReference>
<keyword evidence="7" id="KW-0175">Coiled coil</keyword>
<gene>
    <name evidence="10" type="ORF">HPHI1048_LOCUS2487</name>
</gene>
<accession>A0A7S0H9Z5</accession>
<evidence type="ECO:0000256" key="1">
    <source>
        <dbReference type="ARBA" id="ARBA00022527"/>
    </source>
</evidence>
<dbReference type="GO" id="GO:0005524">
    <property type="term" value="F:ATP binding"/>
    <property type="evidence" value="ECO:0007669"/>
    <property type="project" value="UniProtKB-UniRule"/>
</dbReference>
<dbReference type="PROSITE" id="PS50011">
    <property type="entry name" value="PROTEIN_KINASE_DOM"/>
    <property type="match status" value="1"/>
</dbReference>
<dbReference type="InterPro" id="IPR008271">
    <property type="entry name" value="Ser/Thr_kinase_AS"/>
</dbReference>
<feature type="domain" description="Protein kinase" evidence="9">
    <location>
        <begin position="393"/>
        <end position="644"/>
    </location>
</feature>
<evidence type="ECO:0000256" key="5">
    <source>
        <dbReference type="PIRSR" id="PIRSR000615-3"/>
    </source>
</evidence>
<evidence type="ECO:0000256" key="4">
    <source>
        <dbReference type="PIRSR" id="PIRSR000615-1"/>
    </source>
</evidence>
<evidence type="ECO:0000256" key="2">
    <source>
        <dbReference type="ARBA" id="ARBA00022741"/>
    </source>
</evidence>
<keyword evidence="2 6" id="KW-0547">Nucleotide-binding</keyword>
<dbReference type="SMART" id="SM00220">
    <property type="entry name" value="S_TKc"/>
    <property type="match status" value="1"/>
</dbReference>
<keyword evidence="1" id="KW-0723">Serine/threonine-protein kinase</keyword>
<name>A0A7S0H9Z5_9CRYP</name>
<proteinExistence type="predicted"/>
<keyword evidence="3 6" id="KW-0067">ATP-binding</keyword>
<reference evidence="10" key="1">
    <citation type="submission" date="2021-01" db="EMBL/GenBank/DDBJ databases">
        <authorList>
            <person name="Corre E."/>
            <person name="Pelletier E."/>
            <person name="Niang G."/>
            <person name="Scheremetjew M."/>
            <person name="Finn R."/>
            <person name="Kale V."/>
            <person name="Holt S."/>
            <person name="Cochrane G."/>
            <person name="Meng A."/>
            <person name="Brown T."/>
            <person name="Cohen L."/>
        </authorList>
    </citation>
    <scope>NUCLEOTIDE SEQUENCE</scope>
    <source>
        <strain evidence="10">CCMP325</strain>
    </source>
</reference>
<evidence type="ECO:0000256" key="6">
    <source>
        <dbReference type="PROSITE-ProRule" id="PRU10141"/>
    </source>
</evidence>
<feature type="region of interest" description="Disordered" evidence="8">
    <location>
        <begin position="193"/>
        <end position="218"/>
    </location>
</feature>
<dbReference type="CDD" id="cd13999">
    <property type="entry name" value="STKc_MAP3K-like"/>
    <property type="match status" value="1"/>
</dbReference>
<dbReference type="SUPFAM" id="SSF56112">
    <property type="entry name" value="Protein kinase-like (PK-like)"/>
    <property type="match status" value="1"/>
</dbReference>
<evidence type="ECO:0000256" key="8">
    <source>
        <dbReference type="SAM" id="MobiDB-lite"/>
    </source>
</evidence>
<evidence type="ECO:0000256" key="3">
    <source>
        <dbReference type="ARBA" id="ARBA00022840"/>
    </source>
</evidence>
<dbReference type="EMBL" id="HBEO01003515">
    <property type="protein sequence ID" value="CAD8469521.1"/>
    <property type="molecule type" value="Transcribed_RNA"/>
</dbReference>
<dbReference type="Gene3D" id="3.30.200.20">
    <property type="entry name" value="Phosphorylase Kinase, domain 1"/>
    <property type="match status" value="1"/>
</dbReference>
<keyword evidence="1" id="KW-0808">Transferase</keyword>
<dbReference type="InterPro" id="IPR001245">
    <property type="entry name" value="Ser-Thr/Tyr_kinase_cat_dom"/>
</dbReference>
<organism evidence="10">
    <name type="scientific">Hanusia phi</name>
    <dbReference type="NCBI Taxonomy" id="3032"/>
    <lineage>
        <taxon>Eukaryota</taxon>
        <taxon>Cryptophyceae</taxon>
        <taxon>Pyrenomonadales</taxon>
        <taxon>Geminigeraceae</taxon>
        <taxon>Hanusia</taxon>
    </lineage>
</organism>
<feature type="binding site" evidence="6">
    <location>
        <position position="420"/>
    </location>
    <ligand>
        <name>ATP</name>
        <dbReference type="ChEBI" id="CHEBI:30616"/>
    </ligand>
</feature>
<dbReference type="PROSITE" id="PS00107">
    <property type="entry name" value="PROTEIN_KINASE_ATP"/>
    <property type="match status" value="1"/>
</dbReference>
<evidence type="ECO:0000256" key="7">
    <source>
        <dbReference type="SAM" id="Coils"/>
    </source>
</evidence>
<dbReference type="PANTHER" id="PTHR44329">
    <property type="entry name" value="SERINE/THREONINE-PROTEIN KINASE TNNI3K-RELATED"/>
    <property type="match status" value="1"/>
</dbReference>
<evidence type="ECO:0000259" key="9">
    <source>
        <dbReference type="PROSITE" id="PS50011"/>
    </source>
</evidence>
<keyword evidence="1" id="KW-0418">Kinase</keyword>
<feature type="coiled-coil region" evidence="7">
    <location>
        <begin position="286"/>
        <end position="364"/>
    </location>
</feature>
<dbReference type="AlphaFoldDB" id="A0A7S0H9Z5"/>
<sequence length="664" mass="75002">MSTPCNDKNESRDSNMTTALLLERISRLQTRLNEKITPIPSPPDSGGQNSPMARILRSNNVSEPVLPADDKETLRRQIAELRMKNAELQEQLMLSNARDNSSQNLNREDTLSNPDKEMLVLQQQRIEQLMAQVELEKRRSEDNGQQILMLQESLKSFQRDCVSNGSQTEEDPRWRLLQNFLIDIRDALFGSETEQSAGEAPGQHNEPKNSTSTHPKENLDMEQIQKFGQEIMWDIRARKNEMSALQSQLRIATSLNDALSTQLEEGTARVLNANSSAQSVDQEAEVAIWRDRASSLEEALKQREEDVKLARSQLEAERVRLQNFIQTFETRSADARVTELEGELAALRTQLQSLQREYDAHRLSSISTPKSSDSINLQDSIIDQRDEVGEGELDFGPLIGSGAFAQVHRGWWKKEVAIKKFPGIIKQEQLDAFSRESTILRQLNHPCIARFLGLQTELPSMLIVLEMVQGRNIESLAHERGGVPWDPNEINSLALQLADAMAYVHSMKVIHRDLKPSNVLVTATGNVKLIDFGLAIKSEGFGLIRAQMVAGTPVYLAPEVLREEPFGEKIDVYAFGIMFWEMHTQTLPWEGMDLPQMIVAVAHRNQRPLIPPHCPFLVAKLIEDMWAPLPDARPDFYAISHALMELGAVRPPRMKATFQSILAM</sequence>
<dbReference type="InterPro" id="IPR000719">
    <property type="entry name" value="Prot_kinase_dom"/>
</dbReference>
<dbReference type="GO" id="GO:0046872">
    <property type="term" value="F:metal ion binding"/>
    <property type="evidence" value="ECO:0007669"/>
    <property type="project" value="UniProtKB-KW"/>
</dbReference>
<keyword evidence="5" id="KW-0460">Magnesium</keyword>
<protein>
    <recommendedName>
        <fullName evidence="9">Protein kinase domain-containing protein</fullName>
    </recommendedName>
</protein>